<proteinExistence type="predicted"/>
<accession>A0A7H4P9L0</accession>
<dbReference type="AlphaFoldDB" id="A0A7H4P9L0"/>
<protein>
    <submittedName>
        <fullName evidence="3">Bacterial regulatory proteins, luxR family</fullName>
    </submittedName>
</protein>
<dbReference type="GO" id="GO:0003677">
    <property type="term" value="F:DNA binding"/>
    <property type="evidence" value="ECO:0007669"/>
    <property type="project" value="UniProtKB-KW"/>
</dbReference>
<dbReference type="SUPFAM" id="SSF46894">
    <property type="entry name" value="C-terminal effector domain of the bipartite response regulators"/>
    <property type="match status" value="1"/>
</dbReference>
<reference evidence="3 4" key="1">
    <citation type="submission" date="2018-06" db="EMBL/GenBank/DDBJ databases">
        <authorList>
            <consortium name="Pathogen Informatics"/>
            <person name="Doyle S."/>
        </authorList>
    </citation>
    <scope>NUCLEOTIDE SEQUENCE [LARGE SCALE GENOMIC DNA]</scope>
    <source>
        <strain evidence="3 4">NCTC9149</strain>
    </source>
</reference>
<evidence type="ECO:0000256" key="1">
    <source>
        <dbReference type="ARBA" id="ARBA00023125"/>
    </source>
</evidence>
<dbReference type="RefSeq" id="WP_098067470.1">
    <property type="nucleotide sequence ID" value="NZ_CP091752.1"/>
</dbReference>
<feature type="domain" description="HTH luxR-type" evidence="2">
    <location>
        <begin position="3"/>
        <end position="50"/>
    </location>
</feature>
<name>A0A7H4P9L0_9ENTR</name>
<comment type="caution">
    <text evidence="3">The sequence shown here is derived from an EMBL/GenBank/DDBJ whole genome shotgun (WGS) entry which is preliminary data.</text>
</comment>
<dbReference type="InterPro" id="IPR036388">
    <property type="entry name" value="WH-like_DNA-bd_sf"/>
</dbReference>
<keyword evidence="1" id="KW-0238">DNA-binding</keyword>
<dbReference type="GO" id="GO:0006355">
    <property type="term" value="P:regulation of DNA-templated transcription"/>
    <property type="evidence" value="ECO:0007669"/>
    <property type="project" value="InterPro"/>
</dbReference>
<dbReference type="Gene3D" id="1.10.10.10">
    <property type="entry name" value="Winged helix-like DNA-binding domain superfamily/Winged helix DNA-binding domain"/>
    <property type="match status" value="1"/>
</dbReference>
<dbReference type="InterPro" id="IPR016032">
    <property type="entry name" value="Sig_transdc_resp-reg_C-effctor"/>
</dbReference>
<dbReference type="Proteomes" id="UP000254571">
    <property type="component" value="Unassembled WGS sequence"/>
</dbReference>
<dbReference type="EMBL" id="UGMX01000002">
    <property type="protein sequence ID" value="STW09125.1"/>
    <property type="molecule type" value="Genomic_DNA"/>
</dbReference>
<organism evidence="3 4">
    <name type="scientific">Klebsiella grimontii</name>
    <dbReference type="NCBI Taxonomy" id="2058152"/>
    <lineage>
        <taxon>Bacteria</taxon>
        <taxon>Pseudomonadati</taxon>
        <taxon>Pseudomonadota</taxon>
        <taxon>Gammaproteobacteria</taxon>
        <taxon>Enterobacterales</taxon>
        <taxon>Enterobacteriaceae</taxon>
        <taxon>Klebsiella/Raoultella group</taxon>
        <taxon>Klebsiella</taxon>
    </lineage>
</organism>
<sequence>MDMTRMEESVLRALCAGVSMNEIAEHYGVSSKKVSSLKRGALTKMGIDNISLFFLSCDAGSFSGHLFHAFIHQ</sequence>
<dbReference type="InterPro" id="IPR000792">
    <property type="entry name" value="Tscrpt_reg_LuxR_C"/>
</dbReference>
<gene>
    <name evidence="3" type="ORF">NCTC9149_05599</name>
</gene>
<dbReference type="Pfam" id="PF00196">
    <property type="entry name" value="GerE"/>
    <property type="match status" value="1"/>
</dbReference>
<evidence type="ECO:0000259" key="2">
    <source>
        <dbReference type="Pfam" id="PF00196"/>
    </source>
</evidence>
<evidence type="ECO:0000313" key="4">
    <source>
        <dbReference type="Proteomes" id="UP000254571"/>
    </source>
</evidence>
<evidence type="ECO:0000313" key="3">
    <source>
        <dbReference type="EMBL" id="STW09125.1"/>
    </source>
</evidence>